<dbReference type="NCBIfam" id="TIGR00398">
    <property type="entry name" value="metG"/>
    <property type="match status" value="1"/>
</dbReference>
<feature type="domain" description="Methionyl/Leucyl tRNA synthetase" evidence="12">
    <location>
        <begin position="141"/>
        <end position="503"/>
    </location>
</feature>
<dbReference type="Pfam" id="PF09334">
    <property type="entry name" value="tRNA-synt_1g"/>
    <property type="match status" value="1"/>
</dbReference>
<dbReference type="InterPro" id="IPR023457">
    <property type="entry name" value="Met-tRNA_synth_2"/>
</dbReference>
<evidence type="ECO:0000256" key="3">
    <source>
        <dbReference type="ARBA" id="ARBA00022741"/>
    </source>
</evidence>
<dbReference type="GO" id="GO:0006431">
    <property type="term" value="P:methionyl-tRNA aminoacylation"/>
    <property type="evidence" value="ECO:0007669"/>
    <property type="project" value="InterPro"/>
</dbReference>
<dbReference type="Gene3D" id="2.170.220.10">
    <property type="match status" value="1"/>
</dbReference>
<dbReference type="EC" id="6.1.1.10" evidence="1"/>
<dbReference type="InterPro" id="IPR014729">
    <property type="entry name" value="Rossmann-like_a/b/a_fold"/>
</dbReference>
<comment type="similarity">
    <text evidence="10">Belongs to the class-I aminoacyl-tRNA synthetase family.</text>
</comment>
<feature type="compositionally biased region" description="Basic and acidic residues" evidence="11">
    <location>
        <begin position="79"/>
        <end position="99"/>
    </location>
</feature>
<dbReference type="InterPro" id="IPR014758">
    <property type="entry name" value="Met-tRNA_synth"/>
</dbReference>
<dbReference type="InterPro" id="IPR041872">
    <property type="entry name" value="Anticodon_Met"/>
</dbReference>
<dbReference type="AlphaFoldDB" id="A0A4Y7LPK4"/>
<protein>
    <recommendedName>
        <fullName evidence="7">Methionine--tRNA ligase, mitochondrial</fullName>
        <ecNumber evidence="1">6.1.1.10</ecNumber>
    </recommendedName>
    <alternativeName>
        <fullName evidence="8">Mitochondrial methionyl-tRNA synthetase</fullName>
    </alternativeName>
</protein>
<evidence type="ECO:0000256" key="4">
    <source>
        <dbReference type="ARBA" id="ARBA00022840"/>
    </source>
</evidence>
<dbReference type="CDD" id="cd00814">
    <property type="entry name" value="MetRS_core"/>
    <property type="match status" value="1"/>
</dbReference>
<dbReference type="CDD" id="cd07957">
    <property type="entry name" value="Anticodon_Ia_Met"/>
    <property type="match status" value="1"/>
</dbReference>
<dbReference type="PANTHER" id="PTHR43326:SF1">
    <property type="entry name" value="METHIONINE--TRNA LIGASE, MITOCHONDRIAL"/>
    <property type="match status" value="1"/>
</dbReference>
<dbReference type="InterPro" id="IPR009080">
    <property type="entry name" value="tRNAsynth_Ia_anticodon-bd"/>
</dbReference>
<dbReference type="FunFam" id="2.170.220.10:FF:000001">
    <property type="entry name" value="methionine--tRNA ligase, mitochondrial"/>
    <property type="match status" value="1"/>
</dbReference>
<organism evidence="14">
    <name type="scientific">Eubosmina coregoni</name>
    <dbReference type="NCBI Taxonomy" id="186181"/>
    <lineage>
        <taxon>Eukaryota</taxon>
        <taxon>Metazoa</taxon>
        <taxon>Ecdysozoa</taxon>
        <taxon>Arthropoda</taxon>
        <taxon>Crustacea</taxon>
        <taxon>Branchiopoda</taxon>
        <taxon>Diplostraca</taxon>
        <taxon>Cladocera</taxon>
        <taxon>Anomopoda</taxon>
        <taxon>Bosminidae</taxon>
        <taxon>Eubosmina</taxon>
    </lineage>
</organism>
<evidence type="ECO:0000256" key="6">
    <source>
        <dbReference type="ARBA" id="ARBA00023146"/>
    </source>
</evidence>
<keyword evidence="2 10" id="KW-0436">Ligase</keyword>
<evidence type="ECO:0000256" key="9">
    <source>
        <dbReference type="ARBA" id="ARBA00047364"/>
    </source>
</evidence>
<feature type="region of interest" description="Disordered" evidence="11">
    <location>
        <begin position="72"/>
        <end position="109"/>
    </location>
</feature>
<evidence type="ECO:0000313" key="14">
    <source>
        <dbReference type="EMBL" id="SVE69792.1"/>
    </source>
</evidence>
<dbReference type="SUPFAM" id="SSF52374">
    <property type="entry name" value="Nucleotidylyl transferase"/>
    <property type="match status" value="1"/>
</dbReference>
<dbReference type="GO" id="GO:0005524">
    <property type="term" value="F:ATP binding"/>
    <property type="evidence" value="ECO:0007669"/>
    <property type="project" value="UniProtKB-KW"/>
</dbReference>
<feature type="domain" description="Methionyl-tRNA synthetase anticodon-binding" evidence="13">
    <location>
        <begin position="534"/>
        <end position="630"/>
    </location>
</feature>
<dbReference type="Gene3D" id="3.40.50.620">
    <property type="entry name" value="HUPs"/>
    <property type="match status" value="1"/>
</dbReference>
<dbReference type="InterPro" id="IPR033911">
    <property type="entry name" value="MetRS_core"/>
</dbReference>
<dbReference type="GO" id="GO:0004825">
    <property type="term" value="F:methionine-tRNA ligase activity"/>
    <property type="evidence" value="ECO:0007669"/>
    <property type="project" value="UniProtKB-EC"/>
</dbReference>
<evidence type="ECO:0000259" key="13">
    <source>
        <dbReference type="Pfam" id="PF19303"/>
    </source>
</evidence>
<sequence length="669" mass="76000">MTTAEEENWKVDCSDEENYGLTYSEMLQQWVPDPETTCNLFESYSEDNTKDCSLFTFNWICPGRKEVKQAEISGDNAGEEQKTEEKSDFDFWDEPKEANKNGAGPRRGKNFQNVQRLCRKNALLSSSIKHLSSSKAADEPYFITTPIFYVNADPHIGHVYTAVIADATARFHHLCGSSPVILSTGTDEHGLKIQQAAAKANQTPINFCNNISQLFRQAIDDSEIKYSDFIRTTDSDHRTVVENFWRTLVETGYIYEGKYEGWYCIADEMFLAEDQTKIIKLPNGQDQRVSIESNRPVEWFSEENYMFKLSKCRNDLNKWLESGPVVEPVKYYNLLKSWLDQEQPDLSVSRPSSRLDWGIPVPGDPSQTIYVWMDALLNYLTVAQRTKASTNKSVWSPVHVIGKDILKFHGIYWPAFLIAAGLQPPKALRVHGHWLVDNDKMSKTLGNVVSPHTCIDLVTATGLRYFLLHEGVPDRDGNFSFVRMVRIVNAELADGMGNLVNRCCGKSLNPLKIRPSVTLDSFHACGPLGIELLGMLERTPDTVHDYYKIMEFYKGIDQLMSLIRATNNLFQSLEPWKLKKEGQIDKFTATMAVSLETVRIVGILLQPIIPSFSQRLLDKLGVPVDERSWQYVSPVLGPSYKSSPNKNYMATVITSSIRSLKVFRKDIIK</sequence>
<evidence type="ECO:0000256" key="8">
    <source>
        <dbReference type="ARBA" id="ARBA00030331"/>
    </source>
</evidence>
<evidence type="ECO:0000256" key="5">
    <source>
        <dbReference type="ARBA" id="ARBA00022917"/>
    </source>
</evidence>
<evidence type="ECO:0000256" key="2">
    <source>
        <dbReference type="ARBA" id="ARBA00022598"/>
    </source>
</evidence>
<gene>
    <name evidence="14" type="primary">EOG090X05VD</name>
</gene>
<dbReference type="Pfam" id="PF19303">
    <property type="entry name" value="Anticodon_3"/>
    <property type="match status" value="1"/>
</dbReference>
<reference evidence="14" key="1">
    <citation type="submission" date="2018-08" db="EMBL/GenBank/DDBJ databases">
        <authorList>
            <person name="Cornetti L."/>
        </authorList>
    </citation>
    <scope>NUCLEOTIDE SEQUENCE</scope>
    <source>
        <strain evidence="14">FI-BAL1-1</strain>
    </source>
</reference>
<evidence type="ECO:0000256" key="11">
    <source>
        <dbReference type="SAM" id="MobiDB-lite"/>
    </source>
</evidence>
<dbReference type="EMBL" id="LR000173">
    <property type="protein sequence ID" value="SVE69792.1"/>
    <property type="molecule type" value="mRNA"/>
</dbReference>
<dbReference type="PANTHER" id="PTHR43326">
    <property type="entry name" value="METHIONYL-TRNA SYNTHETASE"/>
    <property type="match status" value="1"/>
</dbReference>
<proteinExistence type="evidence at transcript level"/>
<evidence type="ECO:0000256" key="10">
    <source>
        <dbReference type="RuleBase" id="RU363039"/>
    </source>
</evidence>
<dbReference type="PRINTS" id="PR01041">
    <property type="entry name" value="TRNASYNTHMET"/>
</dbReference>
<evidence type="ECO:0000256" key="7">
    <source>
        <dbReference type="ARBA" id="ARBA00026124"/>
    </source>
</evidence>
<keyword evidence="4 10" id="KW-0067">ATP-binding</keyword>
<dbReference type="Gene3D" id="1.10.730.10">
    <property type="entry name" value="Isoleucyl-tRNA Synthetase, Domain 1"/>
    <property type="match status" value="1"/>
</dbReference>
<keyword evidence="6 10" id="KW-0030">Aminoacyl-tRNA synthetase</keyword>
<evidence type="ECO:0000256" key="1">
    <source>
        <dbReference type="ARBA" id="ARBA00012838"/>
    </source>
</evidence>
<accession>A0A4Y7LPK4</accession>
<keyword evidence="5 10" id="KW-0648">Protein biosynthesis</keyword>
<dbReference type="InterPro" id="IPR015413">
    <property type="entry name" value="Methionyl/Leucyl_tRNA_Synth"/>
</dbReference>
<dbReference type="GO" id="GO:0005739">
    <property type="term" value="C:mitochondrion"/>
    <property type="evidence" value="ECO:0007669"/>
    <property type="project" value="UniProtKB-ARBA"/>
</dbReference>
<evidence type="ECO:0000259" key="12">
    <source>
        <dbReference type="Pfam" id="PF09334"/>
    </source>
</evidence>
<name>A0A4Y7LPK4_9CRUS</name>
<dbReference type="SUPFAM" id="SSF47323">
    <property type="entry name" value="Anticodon-binding domain of a subclass of class I aminoacyl-tRNA synthetases"/>
    <property type="match status" value="1"/>
</dbReference>
<comment type="catalytic activity">
    <reaction evidence="9">
        <text>tRNA(Met) + L-methionine + ATP = L-methionyl-tRNA(Met) + AMP + diphosphate</text>
        <dbReference type="Rhea" id="RHEA:13481"/>
        <dbReference type="Rhea" id="RHEA-COMP:9667"/>
        <dbReference type="Rhea" id="RHEA-COMP:9698"/>
        <dbReference type="ChEBI" id="CHEBI:30616"/>
        <dbReference type="ChEBI" id="CHEBI:33019"/>
        <dbReference type="ChEBI" id="CHEBI:57844"/>
        <dbReference type="ChEBI" id="CHEBI:78442"/>
        <dbReference type="ChEBI" id="CHEBI:78530"/>
        <dbReference type="ChEBI" id="CHEBI:456215"/>
        <dbReference type="EC" id="6.1.1.10"/>
    </reaction>
</comment>
<keyword evidence="3 10" id="KW-0547">Nucleotide-binding</keyword>